<sequence>MGLEAQARQHARVSIDEAMAMQWTNNLPHPAAALAHREWASRERDAGGFSGVGGIGGMGGGGSGVLHGSFNTVQASRVHRGSPSRPWSAPLGPQWDRLSGMVRMVPMPRGDRSRYHDQHWKADEASSSSAPIPVEGRPSRSPNTTRRGAVSNGERTPESPTMPPSRVNKGRLRRGTSTSPKSPLRDTAAALGETWHIADHRQSPRSVEVGFTTSQRVGYTSPAPVFKTYAAMVPSLGVNGHTIAGVDKPETLVYLGNDRTLQQSSLRRGLKTSTPAVWLTHPGVLIGAARSSTGAGGRASDGSNLAAYDLTRSFASPRGASFGARRNPPQTAAFAPNHDNTPRSITSPAAATSVLHHYSSTSPGQKTEGPKTKGKCCLHPHSAAQPIYASARVDCSPREQRQPTYVAYIPHSHSPHAVKWRLPHHAISAIHIPQPLAVEVVGIPPATSPRSHHRSGAGEESLLEEHPAAWNMEAEEEKQEQEGMAAAAVQFHGLEQVWGEECSEGLVESELVGLDTEHRNTPGIYTGEENGAGLMHGLIPEAGTSRAEGEVTTADVGVMMAADEVLDARDMKCGTLIPTRTIHIDRCTRNGVSALEAENAAAQTAPQDDAVDEMDTLVRAAVEQNTTRMEADFVSRISQLQLQVSQVEERARSAESRAAGLAAQIAGCAEMVM</sequence>
<gene>
    <name evidence="3" type="ORF">MANT1106_LOCUS10544</name>
</gene>
<keyword evidence="1" id="KW-0175">Coiled coil</keyword>
<dbReference type="EMBL" id="HBFC01017693">
    <property type="protein sequence ID" value="CAD8707861.1"/>
    <property type="molecule type" value="Transcribed_RNA"/>
</dbReference>
<reference evidence="3" key="1">
    <citation type="submission" date="2021-01" db="EMBL/GenBank/DDBJ databases">
        <authorList>
            <person name="Corre E."/>
            <person name="Pelletier E."/>
            <person name="Niang G."/>
            <person name="Scheremetjew M."/>
            <person name="Finn R."/>
            <person name="Kale V."/>
            <person name="Holt S."/>
            <person name="Cochrane G."/>
            <person name="Meng A."/>
            <person name="Brown T."/>
            <person name="Cohen L."/>
        </authorList>
    </citation>
    <scope>NUCLEOTIDE SEQUENCE</scope>
    <source>
        <strain evidence="3">SL-175</strain>
    </source>
</reference>
<feature type="region of interest" description="Disordered" evidence="2">
    <location>
        <begin position="75"/>
        <end position="185"/>
    </location>
</feature>
<evidence type="ECO:0000256" key="2">
    <source>
        <dbReference type="SAM" id="MobiDB-lite"/>
    </source>
</evidence>
<evidence type="ECO:0000256" key="1">
    <source>
        <dbReference type="SAM" id="Coils"/>
    </source>
</evidence>
<organism evidence="3">
    <name type="scientific">Mantoniella antarctica</name>
    <dbReference type="NCBI Taxonomy" id="81844"/>
    <lineage>
        <taxon>Eukaryota</taxon>
        <taxon>Viridiplantae</taxon>
        <taxon>Chlorophyta</taxon>
        <taxon>Mamiellophyceae</taxon>
        <taxon>Mamiellales</taxon>
        <taxon>Mamiellaceae</taxon>
        <taxon>Mantoniella</taxon>
    </lineage>
</organism>
<accession>A0A7S0SID1</accession>
<feature type="compositionally biased region" description="Basic and acidic residues" evidence="2">
    <location>
        <begin position="109"/>
        <end position="124"/>
    </location>
</feature>
<dbReference type="AlphaFoldDB" id="A0A7S0SID1"/>
<proteinExistence type="predicted"/>
<name>A0A7S0SID1_9CHLO</name>
<protein>
    <submittedName>
        <fullName evidence="3">Uncharacterized protein</fullName>
    </submittedName>
</protein>
<evidence type="ECO:0000313" key="3">
    <source>
        <dbReference type="EMBL" id="CAD8707861.1"/>
    </source>
</evidence>
<feature type="coiled-coil region" evidence="1">
    <location>
        <begin position="637"/>
        <end position="664"/>
    </location>
</feature>